<accession>A0AAE3VU97</accession>
<keyword evidence="2" id="KW-1185">Reference proteome</keyword>
<gene>
    <name evidence="1" type="ORF">J2S73_004208</name>
</gene>
<reference evidence="1" key="1">
    <citation type="submission" date="2023-07" db="EMBL/GenBank/DDBJ databases">
        <title>Genomic Encyclopedia of Type Strains, Phase IV (KMG-IV): sequencing the most valuable type-strain genomes for metagenomic binning, comparative biology and taxonomic classification.</title>
        <authorList>
            <person name="Goeker M."/>
        </authorList>
    </citation>
    <scope>NUCLEOTIDE SEQUENCE</scope>
    <source>
        <strain evidence="1">DSM 21202</strain>
    </source>
</reference>
<evidence type="ECO:0000313" key="2">
    <source>
        <dbReference type="Proteomes" id="UP001229244"/>
    </source>
</evidence>
<dbReference type="EMBL" id="JAUSUL010000008">
    <property type="protein sequence ID" value="MDQ0317721.1"/>
    <property type="molecule type" value="Genomic_DNA"/>
</dbReference>
<sequence length="190" mass="21250">MYLLALENVTDTDLEKLPNEINRAARMAINKAAERGRGWFARDMLDQVAFPGNYLAPSTGRLRVERNATDADLESSIAGRRRPTSLARFSTGSRKNGIHVQVKPGRTRKMSNAFIMNLRSGNEGLAVRTKGGQPPAKAFKPKSLGRGLWLLYGPSVDQVFRGMIEQEDRAYGRIEQFLGAEFERLLDLKL</sequence>
<protein>
    <submittedName>
        <fullName evidence="1">Uncharacterized protein</fullName>
    </submittedName>
</protein>
<dbReference type="AlphaFoldDB" id="A0AAE3VU97"/>
<name>A0AAE3VU97_9HYPH</name>
<comment type="caution">
    <text evidence="1">The sequence shown here is derived from an EMBL/GenBank/DDBJ whole genome shotgun (WGS) entry which is preliminary data.</text>
</comment>
<dbReference type="Proteomes" id="UP001229244">
    <property type="component" value="Unassembled WGS sequence"/>
</dbReference>
<organism evidence="1 2">
    <name type="scientific">Amorphus orientalis</name>
    <dbReference type="NCBI Taxonomy" id="649198"/>
    <lineage>
        <taxon>Bacteria</taxon>
        <taxon>Pseudomonadati</taxon>
        <taxon>Pseudomonadota</taxon>
        <taxon>Alphaproteobacteria</taxon>
        <taxon>Hyphomicrobiales</taxon>
        <taxon>Amorphaceae</taxon>
        <taxon>Amorphus</taxon>
    </lineage>
</organism>
<proteinExistence type="predicted"/>
<evidence type="ECO:0000313" key="1">
    <source>
        <dbReference type="EMBL" id="MDQ0317721.1"/>
    </source>
</evidence>